<keyword evidence="1" id="KW-0732">Signal</keyword>
<evidence type="ECO:0000256" key="1">
    <source>
        <dbReference type="SAM" id="SignalP"/>
    </source>
</evidence>
<organism evidence="3 4">
    <name type="scientific">Candidatus Faeciplasma pullistercoris</name>
    <dbReference type="NCBI Taxonomy" id="2840800"/>
    <lineage>
        <taxon>Bacteria</taxon>
        <taxon>Bacillati</taxon>
        <taxon>Bacillota</taxon>
        <taxon>Clostridia</taxon>
        <taxon>Eubacteriales</taxon>
        <taxon>Oscillospiraceae</taxon>
        <taxon>Oscillospiraceae incertae sedis</taxon>
        <taxon>Candidatus Faeciplasma</taxon>
    </lineage>
</organism>
<feature type="domain" description="Spore germination protein N-terminal" evidence="2">
    <location>
        <begin position="26"/>
        <end position="197"/>
    </location>
</feature>
<evidence type="ECO:0000313" key="4">
    <source>
        <dbReference type="Proteomes" id="UP000824136"/>
    </source>
</evidence>
<sequence length="377" mass="40548">MLKRCIAALCAAAAVVLLSGCTKTADVNLRLVVHAVGIDVDEDGIYTVSAQVFSAQHPDGGGPVDATGNNILTMVVYGRSMAEVKKSLELQTGKEVLVGNIELIVLGSSMADRDISRVLSYFWENREVYMGVNVAFCRGMAVDVVSAQFEHGTATSELLNQMILSAGDMGVTIPARLISISNRLNEESSGFLMPVFTAEKAELPIEDAGEGMYDKAIGVFDSVLVVNGKPQEYLSSRESVGVSVMTKSAKRLEWVLEVDGELTAVEVKIGRVKRKVSLGDNGLPRLDITIAGTLRVTDNPAAVSEEEIVRAVQNELLECCRAAYLKTAVSCPCDALEIGRLVRSRLGGDYAEGESISDIIADTTVSVDASFRIYDRW</sequence>
<gene>
    <name evidence="3" type="ORF">IAC39_03725</name>
</gene>
<dbReference type="Pfam" id="PF25198">
    <property type="entry name" value="Spore_GerAC_N"/>
    <property type="match status" value="1"/>
</dbReference>
<accession>A0A9D1KK78</accession>
<comment type="caution">
    <text evidence="3">The sequence shown here is derived from an EMBL/GenBank/DDBJ whole genome shotgun (WGS) entry which is preliminary data.</text>
</comment>
<dbReference type="PROSITE" id="PS51257">
    <property type="entry name" value="PROKAR_LIPOPROTEIN"/>
    <property type="match status" value="1"/>
</dbReference>
<dbReference type="Proteomes" id="UP000824136">
    <property type="component" value="Unassembled WGS sequence"/>
</dbReference>
<protein>
    <recommendedName>
        <fullName evidence="2">Spore germination protein N-terminal domain-containing protein</fullName>
    </recommendedName>
</protein>
<dbReference type="AlphaFoldDB" id="A0A9D1KK78"/>
<proteinExistence type="predicted"/>
<evidence type="ECO:0000259" key="2">
    <source>
        <dbReference type="Pfam" id="PF25198"/>
    </source>
</evidence>
<feature type="chain" id="PRO_5039467461" description="Spore germination protein N-terminal domain-containing protein" evidence="1">
    <location>
        <begin position="25"/>
        <end position="377"/>
    </location>
</feature>
<evidence type="ECO:0000313" key="3">
    <source>
        <dbReference type="EMBL" id="HIT58806.1"/>
    </source>
</evidence>
<feature type="signal peptide" evidence="1">
    <location>
        <begin position="1"/>
        <end position="24"/>
    </location>
</feature>
<dbReference type="InterPro" id="IPR008844">
    <property type="entry name" value="Spore_GerAC-like"/>
</dbReference>
<dbReference type="PANTHER" id="PTHR35789:SF1">
    <property type="entry name" value="SPORE GERMINATION PROTEIN B3"/>
    <property type="match status" value="1"/>
</dbReference>
<dbReference type="GO" id="GO:0016020">
    <property type="term" value="C:membrane"/>
    <property type="evidence" value="ECO:0007669"/>
    <property type="project" value="InterPro"/>
</dbReference>
<reference evidence="3" key="2">
    <citation type="journal article" date="2021" name="PeerJ">
        <title>Extensive microbial diversity within the chicken gut microbiome revealed by metagenomics and culture.</title>
        <authorList>
            <person name="Gilroy R."/>
            <person name="Ravi A."/>
            <person name="Getino M."/>
            <person name="Pursley I."/>
            <person name="Horton D.L."/>
            <person name="Alikhan N.F."/>
            <person name="Baker D."/>
            <person name="Gharbi K."/>
            <person name="Hall N."/>
            <person name="Watson M."/>
            <person name="Adriaenssens E.M."/>
            <person name="Foster-Nyarko E."/>
            <person name="Jarju S."/>
            <person name="Secka A."/>
            <person name="Antonio M."/>
            <person name="Oren A."/>
            <person name="Chaudhuri R.R."/>
            <person name="La Ragione R."/>
            <person name="Hildebrand F."/>
            <person name="Pallen M.J."/>
        </authorList>
    </citation>
    <scope>NUCLEOTIDE SEQUENCE</scope>
    <source>
        <strain evidence="3">CHK33-4379</strain>
    </source>
</reference>
<dbReference type="GO" id="GO:0009847">
    <property type="term" value="P:spore germination"/>
    <property type="evidence" value="ECO:0007669"/>
    <property type="project" value="InterPro"/>
</dbReference>
<dbReference type="PANTHER" id="PTHR35789">
    <property type="entry name" value="SPORE GERMINATION PROTEIN B3"/>
    <property type="match status" value="1"/>
</dbReference>
<dbReference type="InterPro" id="IPR057336">
    <property type="entry name" value="GerAC_N"/>
</dbReference>
<dbReference type="EMBL" id="DVLL01000015">
    <property type="protein sequence ID" value="HIT58806.1"/>
    <property type="molecule type" value="Genomic_DNA"/>
</dbReference>
<name>A0A9D1KK78_9FIRM</name>
<reference evidence="3" key="1">
    <citation type="submission" date="2020-10" db="EMBL/GenBank/DDBJ databases">
        <authorList>
            <person name="Gilroy R."/>
        </authorList>
    </citation>
    <scope>NUCLEOTIDE SEQUENCE</scope>
    <source>
        <strain evidence="3">CHK33-4379</strain>
    </source>
</reference>